<dbReference type="PANTHER" id="PTHR11851:SF49">
    <property type="entry name" value="MITOCHONDRIAL-PROCESSING PEPTIDASE SUBUNIT ALPHA"/>
    <property type="match status" value="1"/>
</dbReference>
<dbReference type="Proteomes" id="UP001381693">
    <property type="component" value="Unassembled WGS sequence"/>
</dbReference>
<comment type="caution">
    <text evidence="3">The sequence shown here is derived from an EMBL/GenBank/DDBJ whole genome shotgun (WGS) entry which is preliminary data.</text>
</comment>
<comment type="similarity">
    <text evidence="1">Belongs to the peptidase M16 family.</text>
</comment>
<keyword evidence="4" id="KW-1185">Reference proteome</keyword>
<dbReference type="InterPro" id="IPR011765">
    <property type="entry name" value="Pept_M16_N"/>
</dbReference>
<gene>
    <name evidence="3" type="ORF">SK128_025080</name>
</gene>
<dbReference type="GO" id="GO:0046872">
    <property type="term" value="F:metal ion binding"/>
    <property type="evidence" value="ECO:0007669"/>
    <property type="project" value="InterPro"/>
</dbReference>
<dbReference type="Gene3D" id="3.30.830.10">
    <property type="entry name" value="Metalloenzyme, LuxS/M16 peptidase-like"/>
    <property type="match status" value="1"/>
</dbReference>
<evidence type="ECO:0000313" key="4">
    <source>
        <dbReference type="Proteomes" id="UP001381693"/>
    </source>
</evidence>
<dbReference type="Pfam" id="PF00675">
    <property type="entry name" value="Peptidase_M16"/>
    <property type="match status" value="1"/>
</dbReference>
<dbReference type="EMBL" id="JAXCGZ010008492">
    <property type="protein sequence ID" value="KAK7077613.1"/>
    <property type="molecule type" value="Genomic_DNA"/>
</dbReference>
<dbReference type="PANTHER" id="PTHR11851">
    <property type="entry name" value="METALLOPROTEASE"/>
    <property type="match status" value="1"/>
</dbReference>
<reference evidence="3 4" key="1">
    <citation type="submission" date="2023-11" db="EMBL/GenBank/DDBJ databases">
        <title>Halocaridina rubra genome assembly.</title>
        <authorList>
            <person name="Smith C."/>
        </authorList>
    </citation>
    <scope>NUCLEOTIDE SEQUENCE [LARGE SCALE GENOMIC DNA]</scope>
    <source>
        <strain evidence="3">EP-1</strain>
        <tissue evidence="3">Whole</tissue>
    </source>
</reference>
<accession>A0AAN8XAN5</accession>
<dbReference type="InterPro" id="IPR011249">
    <property type="entry name" value="Metalloenz_LuxS/M16"/>
</dbReference>
<dbReference type="GO" id="GO:0005739">
    <property type="term" value="C:mitochondrion"/>
    <property type="evidence" value="ECO:0007669"/>
    <property type="project" value="TreeGrafter"/>
</dbReference>
<sequence>MYKFSTSRVSRLVVQGVRLCSGEAGVKNGVPITKISLGEPVPWLPKPIYASVSKTPNETQVTTLENGLRVASEPKFGNFCTVGVVIDSGSRYEVAYPSGLSHFLEKLSFRVSSALIVVTFMNLGNTLILRITCDVYS</sequence>
<protein>
    <recommendedName>
        <fullName evidence="2">Peptidase M16 N-terminal domain-containing protein</fullName>
    </recommendedName>
</protein>
<evidence type="ECO:0000256" key="1">
    <source>
        <dbReference type="ARBA" id="ARBA00007261"/>
    </source>
</evidence>
<evidence type="ECO:0000259" key="2">
    <source>
        <dbReference type="Pfam" id="PF00675"/>
    </source>
</evidence>
<proteinExistence type="inferred from homology"/>
<dbReference type="AlphaFoldDB" id="A0AAN8XAN5"/>
<dbReference type="GO" id="GO:0006627">
    <property type="term" value="P:protein processing involved in protein targeting to mitochondrion"/>
    <property type="evidence" value="ECO:0007669"/>
    <property type="project" value="TreeGrafter"/>
</dbReference>
<organism evidence="3 4">
    <name type="scientific">Halocaridina rubra</name>
    <name type="common">Hawaiian red shrimp</name>
    <dbReference type="NCBI Taxonomy" id="373956"/>
    <lineage>
        <taxon>Eukaryota</taxon>
        <taxon>Metazoa</taxon>
        <taxon>Ecdysozoa</taxon>
        <taxon>Arthropoda</taxon>
        <taxon>Crustacea</taxon>
        <taxon>Multicrustacea</taxon>
        <taxon>Malacostraca</taxon>
        <taxon>Eumalacostraca</taxon>
        <taxon>Eucarida</taxon>
        <taxon>Decapoda</taxon>
        <taxon>Pleocyemata</taxon>
        <taxon>Caridea</taxon>
        <taxon>Atyoidea</taxon>
        <taxon>Atyidae</taxon>
        <taxon>Halocaridina</taxon>
    </lineage>
</organism>
<dbReference type="InterPro" id="IPR050361">
    <property type="entry name" value="MPP/UQCRC_Complex"/>
</dbReference>
<name>A0AAN8XAN5_HALRR</name>
<dbReference type="SUPFAM" id="SSF63411">
    <property type="entry name" value="LuxS/MPP-like metallohydrolase"/>
    <property type="match status" value="1"/>
</dbReference>
<feature type="domain" description="Peptidase M16 N-terminal" evidence="2">
    <location>
        <begin position="69"/>
        <end position="112"/>
    </location>
</feature>
<evidence type="ECO:0000313" key="3">
    <source>
        <dbReference type="EMBL" id="KAK7077613.1"/>
    </source>
</evidence>